<protein>
    <submittedName>
        <fullName evidence="1">Uncharacterized protein</fullName>
    </submittedName>
</protein>
<gene>
    <name evidence="1" type="ORF">METZ01_LOCUS285347</name>
</gene>
<feature type="non-terminal residue" evidence="1">
    <location>
        <position position="28"/>
    </location>
</feature>
<organism evidence="1">
    <name type="scientific">marine metagenome</name>
    <dbReference type="NCBI Taxonomy" id="408172"/>
    <lineage>
        <taxon>unclassified sequences</taxon>
        <taxon>metagenomes</taxon>
        <taxon>ecological metagenomes</taxon>
    </lineage>
</organism>
<accession>A0A382L921</accession>
<proteinExistence type="predicted"/>
<name>A0A382L921_9ZZZZ</name>
<dbReference type="AlphaFoldDB" id="A0A382L921"/>
<reference evidence="1" key="1">
    <citation type="submission" date="2018-05" db="EMBL/GenBank/DDBJ databases">
        <authorList>
            <person name="Lanie J.A."/>
            <person name="Ng W.-L."/>
            <person name="Kazmierczak K.M."/>
            <person name="Andrzejewski T.M."/>
            <person name="Davidsen T.M."/>
            <person name="Wayne K.J."/>
            <person name="Tettelin H."/>
            <person name="Glass J.I."/>
            <person name="Rusch D."/>
            <person name="Podicherti R."/>
            <person name="Tsui H.-C.T."/>
            <person name="Winkler M.E."/>
        </authorList>
    </citation>
    <scope>NUCLEOTIDE SEQUENCE</scope>
</reference>
<sequence length="28" mass="3279">MSEHNKEDKAAIASFRRWLDGFNARDVN</sequence>
<dbReference type="EMBL" id="UINC01085183">
    <property type="protein sequence ID" value="SVC32493.1"/>
    <property type="molecule type" value="Genomic_DNA"/>
</dbReference>
<evidence type="ECO:0000313" key="1">
    <source>
        <dbReference type="EMBL" id="SVC32493.1"/>
    </source>
</evidence>